<keyword evidence="2" id="KW-1185">Reference proteome</keyword>
<dbReference type="Proteomes" id="UP000827872">
    <property type="component" value="Linkage Group LG06"/>
</dbReference>
<protein>
    <submittedName>
        <fullName evidence="1">Uncharacterized protein</fullName>
    </submittedName>
</protein>
<organism evidence="1 2">
    <name type="scientific">Sphaerodactylus townsendi</name>
    <dbReference type="NCBI Taxonomy" id="933632"/>
    <lineage>
        <taxon>Eukaryota</taxon>
        <taxon>Metazoa</taxon>
        <taxon>Chordata</taxon>
        <taxon>Craniata</taxon>
        <taxon>Vertebrata</taxon>
        <taxon>Euteleostomi</taxon>
        <taxon>Lepidosauria</taxon>
        <taxon>Squamata</taxon>
        <taxon>Bifurcata</taxon>
        <taxon>Gekkota</taxon>
        <taxon>Sphaerodactylidae</taxon>
        <taxon>Sphaerodactylus</taxon>
    </lineage>
</organism>
<evidence type="ECO:0000313" key="1">
    <source>
        <dbReference type="EMBL" id="KAH8007767.1"/>
    </source>
</evidence>
<sequence>MLVSIVIGAATGLGAAIIGIPAAVGMLGFTAEGIVTGSLAAKLMSIFAIANGGGVSVGGIVAFLQSIGVAGLSGAATAAITIGGALLGAILS</sequence>
<comment type="caution">
    <text evidence="1">The sequence shown here is derived from an EMBL/GenBank/DDBJ whole genome shotgun (WGS) entry which is preliminary data.</text>
</comment>
<evidence type="ECO:0000313" key="2">
    <source>
        <dbReference type="Proteomes" id="UP000827872"/>
    </source>
</evidence>
<gene>
    <name evidence="1" type="ORF">K3G42_025520</name>
</gene>
<proteinExistence type="predicted"/>
<accession>A0ACB8FR56</accession>
<reference evidence="1" key="1">
    <citation type="submission" date="2021-08" db="EMBL/GenBank/DDBJ databases">
        <title>The first chromosome-level gecko genome reveals the dynamic sex chromosomes of Neotropical dwarf geckos (Sphaerodactylidae: Sphaerodactylus).</title>
        <authorList>
            <person name="Pinto B.J."/>
            <person name="Keating S.E."/>
            <person name="Gamble T."/>
        </authorList>
    </citation>
    <scope>NUCLEOTIDE SEQUENCE</scope>
    <source>
        <strain evidence="1">TG3544</strain>
    </source>
</reference>
<name>A0ACB8FR56_9SAUR</name>
<dbReference type="EMBL" id="CM037619">
    <property type="protein sequence ID" value="KAH8007767.1"/>
    <property type="molecule type" value="Genomic_DNA"/>
</dbReference>